<dbReference type="InterPro" id="IPR029039">
    <property type="entry name" value="Flavoprotein-like_sf"/>
</dbReference>
<organism evidence="2">
    <name type="scientific">candidate division TA06 bacterium ADurb.Bin131</name>
    <dbReference type="NCBI Taxonomy" id="1852827"/>
    <lineage>
        <taxon>Bacteria</taxon>
        <taxon>Bacteria division TA06</taxon>
    </lineage>
</organism>
<dbReference type="Pfam" id="PF00258">
    <property type="entry name" value="Flavodoxin_1"/>
    <property type="match status" value="1"/>
</dbReference>
<dbReference type="PANTHER" id="PTHR43717">
    <property type="entry name" value="ANAEROBIC NITRIC OXIDE REDUCTASE FLAVORUBREDOXIN"/>
    <property type="match status" value="1"/>
</dbReference>
<comment type="caution">
    <text evidence="2">The sequence shown here is derived from an EMBL/GenBank/DDBJ whole genome shotgun (WGS) entry which is preliminary data.</text>
</comment>
<dbReference type="GO" id="GO:0009055">
    <property type="term" value="F:electron transfer activity"/>
    <property type="evidence" value="ECO:0007669"/>
    <property type="project" value="InterPro"/>
</dbReference>
<proteinExistence type="predicted"/>
<dbReference type="Gene3D" id="3.40.50.360">
    <property type="match status" value="1"/>
</dbReference>
<dbReference type="AlphaFoldDB" id="A0A1V6C962"/>
<protein>
    <submittedName>
        <fullName evidence="2">Flavodoxin</fullName>
    </submittedName>
</protein>
<gene>
    <name evidence="2" type="primary">fldA_1</name>
    <name evidence="2" type="ORF">BWX89_00973</name>
</gene>
<accession>A0A1V6C962</accession>
<reference evidence="2" key="1">
    <citation type="submission" date="2017-02" db="EMBL/GenBank/DDBJ databases">
        <title>Delving into the versatile metabolic prowess of the omnipresent phylum Bacteroidetes.</title>
        <authorList>
            <person name="Nobu M.K."/>
            <person name="Mei R."/>
            <person name="Narihiro T."/>
            <person name="Kuroda K."/>
            <person name="Liu W.-T."/>
        </authorList>
    </citation>
    <scope>NUCLEOTIDE SEQUENCE</scope>
    <source>
        <strain evidence="2">ADurb.Bin131</strain>
    </source>
</reference>
<dbReference type="Proteomes" id="UP000485562">
    <property type="component" value="Unassembled WGS sequence"/>
</dbReference>
<name>A0A1V6C962_UNCT6</name>
<dbReference type="PANTHER" id="PTHR43717:SF1">
    <property type="entry name" value="ANAEROBIC NITRIC OXIDE REDUCTASE FLAVORUBREDOXIN"/>
    <property type="match status" value="1"/>
</dbReference>
<dbReference type="SUPFAM" id="SSF52218">
    <property type="entry name" value="Flavoproteins"/>
    <property type="match status" value="1"/>
</dbReference>
<dbReference type="PROSITE" id="PS00201">
    <property type="entry name" value="FLAVODOXIN"/>
    <property type="match status" value="1"/>
</dbReference>
<evidence type="ECO:0000259" key="1">
    <source>
        <dbReference type="PROSITE" id="PS50902"/>
    </source>
</evidence>
<sequence length="146" mass="15656">MVNILVVYYSLGGNTKTAAEAIAEGCREKGAEVVMKTGIEANQDDLLKCDGIAIGTPDYFSYMAGGLKDFFDRTFYPTQGSVTGKPYVAFVTHGGGGKAIASVESICSSFKFKKVADPLLIKNRPSKNDIIKLKELGHALVVSIKK</sequence>
<evidence type="ECO:0000313" key="2">
    <source>
        <dbReference type="EMBL" id="OQB73457.1"/>
    </source>
</evidence>
<dbReference type="GO" id="GO:0010181">
    <property type="term" value="F:FMN binding"/>
    <property type="evidence" value="ECO:0007669"/>
    <property type="project" value="InterPro"/>
</dbReference>
<dbReference type="InterPro" id="IPR008254">
    <property type="entry name" value="Flavodoxin/NO_synth"/>
</dbReference>
<feature type="domain" description="Flavodoxin-like" evidence="1">
    <location>
        <begin position="4"/>
        <end position="141"/>
    </location>
</feature>
<dbReference type="InterPro" id="IPR001226">
    <property type="entry name" value="Flavodoxin_CS"/>
</dbReference>
<dbReference type="PROSITE" id="PS50902">
    <property type="entry name" value="FLAVODOXIN_LIKE"/>
    <property type="match status" value="1"/>
</dbReference>
<dbReference type="EMBL" id="MWDQ01000080">
    <property type="protein sequence ID" value="OQB73457.1"/>
    <property type="molecule type" value="Genomic_DNA"/>
</dbReference>